<dbReference type="PANTHER" id="PTHR21013:SF10">
    <property type="entry name" value="ATP SYNTHASE MITOCHONDRIAL F1 COMPLEX ASSEMBLY FACTOR 2"/>
    <property type="match status" value="1"/>
</dbReference>
<gene>
    <name evidence="6" type="ORF">QCA50_015702</name>
</gene>
<dbReference type="InterPro" id="IPR042272">
    <property type="entry name" value="ATP12_ATP_synth-F1-assembly_N"/>
</dbReference>
<comment type="similarity">
    <text evidence="2">Belongs to the ATP12 family.</text>
</comment>
<reference evidence="6 7" key="1">
    <citation type="submission" date="2022-09" db="EMBL/GenBank/DDBJ databases">
        <authorList>
            <person name="Palmer J.M."/>
        </authorList>
    </citation>
    <scope>NUCLEOTIDE SEQUENCE [LARGE SCALE GENOMIC DNA]</scope>
    <source>
        <strain evidence="6 7">DSM 7382</strain>
    </source>
</reference>
<evidence type="ECO:0000313" key="7">
    <source>
        <dbReference type="Proteomes" id="UP001385951"/>
    </source>
</evidence>
<dbReference type="InterPro" id="IPR023335">
    <property type="entry name" value="ATP12_ortho_dom_sf"/>
</dbReference>
<evidence type="ECO:0000256" key="1">
    <source>
        <dbReference type="ARBA" id="ARBA00004173"/>
    </source>
</evidence>
<keyword evidence="5" id="KW-0143">Chaperone</keyword>
<evidence type="ECO:0000256" key="3">
    <source>
        <dbReference type="ARBA" id="ARBA00022946"/>
    </source>
</evidence>
<dbReference type="GO" id="GO:0005739">
    <property type="term" value="C:mitochondrion"/>
    <property type="evidence" value="ECO:0007669"/>
    <property type="project" value="UniProtKB-SubCell"/>
</dbReference>
<protein>
    <submittedName>
        <fullName evidence="6">Uncharacterized protein</fullName>
    </submittedName>
</protein>
<keyword evidence="7" id="KW-1185">Reference proteome</keyword>
<proteinExistence type="inferred from homology"/>
<evidence type="ECO:0000256" key="4">
    <source>
        <dbReference type="ARBA" id="ARBA00023128"/>
    </source>
</evidence>
<comment type="caution">
    <text evidence="6">The sequence shown here is derived from an EMBL/GenBank/DDBJ whole genome shotgun (WGS) entry which is preliminary data.</text>
</comment>
<dbReference type="AlphaFoldDB" id="A0AAW0FP32"/>
<keyword evidence="3" id="KW-0809">Transit peptide</keyword>
<evidence type="ECO:0000313" key="6">
    <source>
        <dbReference type="EMBL" id="KAK7681314.1"/>
    </source>
</evidence>
<evidence type="ECO:0000256" key="5">
    <source>
        <dbReference type="ARBA" id="ARBA00023186"/>
    </source>
</evidence>
<dbReference type="SUPFAM" id="SSF160909">
    <property type="entry name" value="ATP12-like"/>
    <property type="match status" value="1"/>
</dbReference>
<dbReference type="InterPro" id="IPR011419">
    <property type="entry name" value="ATP12_ATP_synth-F1-assembly"/>
</dbReference>
<dbReference type="Pfam" id="PF07542">
    <property type="entry name" value="ATP12"/>
    <property type="match status" value="1"/>
</dbReference>
<evidence type="ECO:0000256" key="2">
    <source>
        <dbReference type="ARBA" id="ARBA00008231"/>
    </source>
</evidence>
<dbReference type="EMBL" id="JASBNA010000042">
    <property type="protein sequence ID" value="KAK7681314.1"/>
    <property type="molecule type" value="Genomic_DNA"/>
</dbReference>
<organism evidence="6 7">
    <name type="scientific">Cerrena zonata</name>
    <dbReference type="NCBI Taxonomy" id="2478898"/>
    <lineage>
        <taxon>Eukaryota</taxon>
        <taxon>Fungi</taxon>
        <taxon>Dikarya</taxon>
        <taxon>Basidiomycota</taxon>
        <taxon>Agaricomycotina</taxon>
        <taxon>Agaricomycetes</taxon>
        <taxon>Polyporales</taxon>
        <taxon>Cerrenaceae</taxon>
        <taxon>Cerrena</taxon>
    </lineage>
</organism>
<dbReference type="Proteomes" id="UP001385951">
    <property type="component" value="Unassembled WGS sequence"/>
</dbReference>
<accession>A0AAW0FP32</accession>
<keyword evidence="4" id="KW-0496">Mitochondrion</keyword>
<dbReference type="GO" id="GO:0033615">
    <property type="term" value="P:mitochondrial proton-transporting ATP synthase complex assembly"/>
    <property type="evidence" value="ECO:0007669"/>
    <property type="project" value="TreeGrafter"/>
</dbReference>
<dbReference type="Gene3D" id="3.30.2180.10">
    <property type="entry name" value="ATP12-like"/>
    <property type="match status" value="1"/>
</dbReference>
<dbReference type="PANTHER" id="PTHR21013">
    <property type="entry name" value="ATP SYNTHASE MITOCHONDRIAL F1 COMPLEX ASSEMBLY FACTOR 2/ATP12 PROTEIN, MITOCHONDRIAL PRECURSOR"/>
    <property type="match status" value="1"/>
</dbReference>
<sequence>MTKFWETVDTEYNEATKQYDVKLDGKTLKTPLGFPLSLPESKKEMAYLIGHEWANLPDLKIKTNSLPLTSITARAIDLMSINKDGEPNNELISKVDEYDGKLRSRQNELYLPLIEEFEDFFTKYAQSNEPQKLLPSSDYKVKLNYLDCETDGLRGNTQAITTQNIVLHWLNQLPIYDLVALEKAILTSKSFLCGISLLRSNATNPDNVKNLYQLNKSHPNSHYFKSIDEIIELGNLESIFQTEEWGEVEDTHDVDKADWARNLSSAALLCH</sequence>
<dbReference type="Gene3D" id="1.10.3580.10">
    <property type="entry name" value="ATP12 ATPase"/>
    <property type="match status" value="1"/>
</dbReference>
<name>A0AAW0FP32_9APHY</name>
<comment type="subcellular location">
    <subcellularLocation>
        <location evidence="1">Mitochondrion</location>
    </subcellularLocation>
</comment>